<evidence type="ECO:0000256" key="2">
    <source>
        <dbReference type="ARBA" id="ARBA00023034"/>
    </source>
</evidence>
<feature type="domain" description="TATA element modulatory factor 1 TATA binding" evidence="6">
    <location>
        <begin position="1033"/>
        <end position="1127"/>
    </location>
</feature>
<keyword evidence="8" id="KW-1185">Reference proteome</keyword>
<sequence length="1128" mass="126614">MSWFNTKGFSGLAKTALREAQKTIDRALDINEEDAKTEGSGSTEYTGLTSDAIVNITTLQPVKSLFSSPVGNALWGAFTGNADYEDKITEVQTDATSRSTQLVSDEVIVLSPPKSEKSAILSSREDADQTWNVENGIENAEKNRGWETHSQSNTSDFNNENTIITTQVTAKNFGWCEVKLNEDEDRQDTKAIDLVGEPSIDSQQFESSVVSLNSSSFFVKSKPSSLIIGDDGSRSCDDLKTPSSILTVGSGLFLEELSTPCSVPIDSDQNTSSVGLINSNDPSVGEGRGSQDCMHLSDSSSLTVISPDNDGTLPAILDEESVQRDKGQESYNFDVTQEKEEHPVFDNRSEKTVSSNDSYVRFEHRTKELEIRDSSPFSSERSERTKFRSVFNSGHTSGDEIETATSSDIEVISSPGSRAPSSPNRCFYSGPSGDHIHLNVTSSNLKKGHRRQMSEGSSGGSDDSLASEVEKLMKRISEKNRILEARETKLVELSRTIASIQEENSTILSKLAEAEKQRLSDSENAEKLQQDLTRRLSQMEQKFQQAATEKEALLSKLEAASQELSSKISKLEADAMLQEKEEIIMELRAEGEKLSKQQLQHSTAIKKLRAKEKEDEKLLKIQKEKIEELQKESDRLKKSLSAKEEIERSQIEAVRQLTEAKKAAEKELDSLRARCTEAEGQLHSLREAVEYAQREYEALEQRNIELESEAAQKTLSKEISIRQELQLALEESQSISAAEKSLLLAQLEDLKISLSNAEAELQRKREEHRRETNSLMDRLSYLESSHEESSQSITEATVPLLRQIESLQHSLVASREKSDRTERNMVEKLKFLESEVSRKRECEEKQSVEFSNCLKENRELKNRLETVLKEKLTVETQLESERMNIRRSSAEAEGVQKMALEEITALRNEVKNLKENFFALNTVVEEEKEKNRTLQEQLLEKDRSIGNLLAQGHSQVPFSRQSDLLHNTSFQSRTSSPTPSLGRISISEGSSGQEVHTRDPWANEEDVFESGPATPVPKVTTVYEIAHSGFGAATLLETLESQLKLKEGEIMQLQFEMNNGERQRTALANEVVRLTTDNENIHERLAQLEELKTEFEELQMYGEKVEEAEELRLDLLDVKEAYKIQVSD</sequence>
<feature type="region of interest" description="Disordered" evidence="5">
    <location>
        <begin position="969"/>
        <end position="999"/>
    </location>
</feature>
<feature type="coiled-coil region" evidence="4">
    <location>
        <begin position="1036"/>
        <end position="1111"/>
    </location>
</feature>
<feature type="region of interest" description="Disordered" evidence="5">
    <location>
        <begin position="391"/>
        <end position="423"/>
    </location>
</feature>
<dbReference type="PANTHER" id="PTHR46515:SF1">
    <property type="entry name" value="TATA ELEMENT MODULATORY FACTOR"/>
    <property type="match status" value="1"/>
</dbReference>
<dbReference type="Pfam" id="PF12329">
    <property type="entry name" value="TMF_DNA_bd"/>
    <property type="match status" value="1"/>
</dbReference>
<comment type="subcellular location">
    <subcellularLocation>
        <location evidence="1">Golgi apparatus</location>
    </subcellularLocation>
</comment>
<dbReference type="AlphaFoldDB" id="A0AA88IUG5"/>
<evidence type="ECO:0000256" key="1">
    <source>
        <dbReference type="ARBA" id="ARBA00004555"/>
    </source>
</evidence>
<accession>A0AA88IUG5</accession>
<feature type="region of interest" description="Disordered" evidence="5">
    <location>
        <begin position="443"/>
        <end position="465"/>
    </location>
</feature>
<feature type="coiled-coil region" evidence="4">
    <location>
        <begin position="466"/>
        <end position="716"/>
    </location>
</feature>
<dbReference type="GO" id="GO:0005794">
    <property type="term" value="C:Golgi apparatus"/>
    <property type="evidence" value="ECO:0007669"/>
    <property type="project" value="UniProtKB-SubCell"/>
</dbReference>
<feature type="coiled-coil region" evidence="4">
    <location>
        <begin position="740"/>
        <end position="778"/>
    </location>
</feature>
<evidence type="ECO:0000313" key="7">
    <source>
        <dbReference type="EMBL" id="KAK2726977.1"/>
    </source>
</evidence>
<evidence type="ECO:0000259" key="6">
    <source>
        <dbReference type="Pfam" id="PF12325"/>
    </source>
</evidence>
<feature type="compositionally biased region" description="Low complexity" evidence="5">
    <location>
        <begin position="454"/>
        <end position="464"/>
    </location>
</feature>
<dbReference type="InterPro" id="IPR022092">
    <property type="entry name" value="TMF_DNA-bd"/>
</dbReference>
<dbReference type="GO" id="GO:0005783">
    <property type="term" value="C:endoplasmic reticulum"/>
    <property type="evidence" value="ECO:0007669"/>
    <property type="project" value="TreeGrafter"/>
</dbReference>
<evidence type="ECO:0000256" key="4">
    <source>
        <dbReference type="SAM" id="Coils"/>
    </source>
</evidence>
<organism evidence="7 8">
    <name type="scientific">Artemia franciscana</name>
    <name type="common">Brine shrimp</name>
    <name type="synonym">Artemia sanfranciscana</name>
    <dbReference type="NCBI Taxonomy" id="6661"/>
    <lineage>
        <taxon>Eukaryota</taxon>
        <taxon>Metazoa</taxon>
        <taxon>Ecdysozoa</taxon>
        <taxon>Arthropoda</taxon>
        <taxon>Crustacea</taxon>
        <taxon>Branchiopoda</taxon>
        <taxon>Anostraca</taxon>
        <taxon>Artemiidae</taxon>
        <taxon>Artemia</taxon>
    </lineage>
</organism>
<dbReference type="InterPro" id="IPR022091">
    <property type="entry name" value="TMF_TATA-bd"/>
</dbReference>
<dbReference type="InterPro" id="IPR052602">
    <property type="entry name" value="Growth_transcription_reg"/>
</dbReference>
<dbReference type="Proteomes" id="UP001187531">
    <property type="component" value="Unassembled WGS sequence"/>
</dbReference>
<dbReference type="PANTHER" id="PTHR46515">
    <property type="entry name" value="TATA ELEMENT MODULATORY FACTOR TMF1"/>
    <property type="match status" value="1"/>
</dbReference>
<gene>
    <name evidence="7" type="ORF">QYM36_007722</name>
</gene>
<feature type="compositionally biased region" description="Polar residues" evidence="5">
    <location>
        <begin position="403"/>
        <end position="423"/>
    </location>
</feature>
<evidence type="ECO:0000256" key="5">
    <source>
        <dbReference type="SAM" id="MobiDB-lite"/>
    </source>
</evidence>
<comment type="caution">
    <text evidence="7">The sequence shown here is derived from an EMBL/GenBank/DDBJ whole genome shotgun (WGS) entry which is preliminary data.</text>
</comment>
<reference evidence="7" key="1">
    <citation type="submission" date="2023-07" db="EMBL/GenBank/DDBJ databases">
        <title>Chromosome-level genome assembly of Artemia franciscana.</title>
        <authorList>
            <person name="Jo E."/>
        </authorList>
    </citation>
    <scope>NUCLEOTIDE SEQUENCE</scope>
    <source>
        <tissue evidence="7">Whole body</tissue>
    </source>
</reference>
<evidence type="ECO:0000256" key="3">
    <source>
        <dbReference type="ARBA" id="ARBA00023054"/>
    </source>
</evidence>
<dbReference type="EMBL" id="JAVRJZ010000001">
    <property type="protein sequence ID" value="KAK2726977.1"/>
    <property type="molecule type" value="Genomic_DNA"/>
</dbReference>
<proteinExistence type="predicted"/>
<dbReference type="Pfam" id="PF12325">
    <property type="entry name" value="TMF_TATA_bd"/>
    <property type="match status" value="1"/>
</dbReference>
<protein>
    <recommendedName>
        <fullName evidence="6">TATA element modulatory factor 1 TATA binding domain-containing protein</fullName>
    </recommendedName>
</protein>
<keyword evidence="2" id="KW-0333">Golgi apparatus</keyword>
<feature type="compositionally biased region" description="Polar residues" evidence="5">
    <location>
        <begin position="969"/>
        <end position="979"/>
    </location>
</feature>
<keyword evidence="3 4" id="KW-0175">Coiled coil</keyword>
<feature type="coiled-coil region" evidence="4">
    <location>
        <begin position="850"/>
        <end position="944"/>
    </location>
</feature>
<name>A0AA88IUG5_ARTSF</name>
<evidence type="ECO:0000313" key="8">
    <source>
        <dbReference type="Proteomes" id="UP001187531"/>
    </source>
</evidence>